<name>B7BBF7_9BACT</name>
<dbReference type="STRING" id="537006.PRABACTJOHN_02369"/>
<dbReference type="Proteomes" id="UP000005510">
    <property type="component" value="Unassembled WGS sequence"/>
</dbReference>
<dbReference type="EMBL" id="ABYH01000268">
    <property type="protein sequence ID" value="EEC96231.1"/>
    <property type="molecule type" value="Genomic_DNA"/>
</dbReference>
<reference evidence="1 2" key="2">
    <citation type="submission" date="2008-10" db="EMBL/GenBank/DDBJ databases">
        <authorList>
            <person name="Fulton L."/>
            <person name="Clifton S."/>
            <person name="Fulton B."/>
            <person name="Xu J."/>
            <person name="Minx P."/>
            <person name="Pepin K.H."/>
            <person name="Johnson M."/>
            <person name="Bhonagiri V."/>
            <person name="Nash W.E."/>
            <person name="Mardis E.R."/>
            <person name="Wilson R.K."/>
        </authorList>
    </citation>
    <scope>NUCLEOTIDE SEQUENCE [LARGE SCALE GENOMIC DNA]</scope>
    <source>
        <strain evidence="1 2">DSM 18315</strain>
    </source>
</reference>
<evidence type="ECO:0000313" key="2">
    <source>
        <dbReference type="Proteomes" id="UP000005510"/>
    </source>
</evidence>
<organism evidence="1 2">
    <name type="scientific">Parabacteroides johnsonii DSM 18315</name>
    <dbReference type="NCBI Taxonomy" id="537006"/>
    <lineage>
        <taxon>Bacteria</taxon>
        <taxon>Pseudomonadati</taxon>
        <taxon>Bacteroidota</taxon>
        <taxon>Bacteroidia</taxon>
        <taxon>Bacteroidales</taxon>
        <taxon>Tannerellaceae</taxon>
        <taxon>Parabacteroides</taxon>
    </lineage>
</organism>
<gene>
    <name evidence="1" type="ORF">PRABACTJOHN_02369</name>
</gene>
<proteinExistence type="predicted"/>
<accession>B7BBF7</accession>
<comment type="caution">
    <text evidence="1">The sequence shown here is derived from an EMBL/GenBank/DDBJ whole genome shotgun (WGS) entry which is preliminary data.</text>
</comment>
<reference evidence="1 2" key="1">
    <citation type="submission" date="2008-10" db="EMBL/GenBank/DDBJ databases">
        <title>Draft genome sequence of Parabacteroides johnsonii (DSM 18315).</title>
        <authorList>
            <person name="Sudarsanam P."/>
            <person name="Ley R."/>
            <person name="Guruge J."/>
            <person name="Turnbaugh P.J."/>
            <person name="Mahowald M."/>
            <person name="Liep D."/>
            <person name="Gordon J."/>
        </authorList>
    </citation>
    <scope>NUCLEOTIDE SEQUENCE [LARGE SCALE GENOMIC DNA]</scope>
    <source>
        <strain evidence="1 2">DSM 18315</strain>
    </source>
</reference>
<dbReference type="HOGENOM" id="CLU_185107_0_0_10"/>
<dbReference type="AlphaFoldDB" id="B7BBF7"/>
<evidence type="ECO:0000313" key="1">
    <source>
        <dbReference type="EMBL" id="EEC96231.1"/>
    </source>
</evidence>
<protein>
    <submittedName>
        <fullName evidence="1">Uncharacterized protein</fullName>
    </submittedName>
</protein>
<sequence length="77" mass="8847">MLMNDLSKTRIIILLTDSSQKVTDTEMQDAYDEFIRCIATIGNSKDNSNIFRMLNLTRIEIAPLKELYQCEQGEKCA</sequence>